<feature type="non-terminal residue" evidence="9">
    <location>
        <position position="1"/>
    </location>
</feature>
<keyword evidence="6" id="KW-0472">Membrane</keyword>
<gene>
    <name evidence="9" type="ORF">B2A_09699</name>
</gene>
<dbReference type="Gene3D" id="3.30.1400.10">
    <property type="entry name" value="ZipA, C-terminal FtsZ-binding domain"/>
    <property type="match status" value="1"/>
</dbReference>
<dbReference type="SUPFAM" id="SSF64383">
    <property type="entry name" value="Cell-division protein ZipA, C-terminal domain"/>
    <property type="match status" value="1"/>
</dbReference>
<proteinExistence type="predicted"/>
<dbReference type="InterPro" id="IPR036765">
    <property type="entry name" value="ZipA_FtsZ-bd_C_sf"/>
</dbReference>
<evidence type="ECO:0000256" key="1">
    <source>
        <dbReference type="ARBA" id="ARBA00022475"/>
    </source>
</evidence>
<reference evidence="9" key="1">
    <citation type="submission" date="2013-08" db="EMBL/GenBank/DDBJ databases">
        <authorList>
            <person name="Mendez C."/>
            <person name="Richter M."/>
            <person name="Ferrer M."/>
            <person name="Sanchez J."/>
        </authorList>
    </citation>
    <scope>NUCLEOTIDE SEQUENCE</scope>
</reference>
<dbReference type="GO" id="GO:0000917">
    <property type="term" value="P:division septum assembly"/>
    <property type="evidence" value="ECO:0007669"/>
    <property type="project" value="TreeGrafter"/>
</dbReference>
<reference evidence="9" key="2">
    <citation type="journal article" date="2014" name="ISME J.">
        <title>Microbial stratification in low pH oxic and suboxic macroscopic growths along an acid mine drainage.</title>
        <authorList>
            <person name="Mendez-Garcia C."/>
            <person name="Mesa V."/>
            <person name="Sprenger R.R."/>
            <person name="Richter M."/>
            <person name="Diez M.S."/>
            <person name="Solano J."/>
            <person name="Bargiela R."/>
            <person name="Golyshina O.V."/>
            <person name="Manteca A."/>
            <person name="Ramos J.L."/>
            <person name="Gallego J.R."/>
            <person name="Llorente I."/>
            <person name="Martins Dos Santos V.A."/>
            <person name="Jensen O.N."/>
            <person name="Pelaez A.I."/>
            <person name="Sanchez J."/>
            <person name="Ferrer M."/>
        </authorList>
    </citation>
    <scope>NUCLEOTIDE SEQUENCE</scope>
</reference>
<keyword evidence="2" id="KW-0997">Cell inner membrane</keyword>
<dbReference type="Pfam" id="PF04354">
    <property type="entry name" value="ZipA_C"/>
    <property type="match status" value="1"/>
</dbReference>
<dbReference type="PANTHER" id="PTHR38685:SF1">
    <property type="entry name" value="CELL DIVISION PROTEIN ZIPA"/>
    <property type="match status" value="1"/>
</dbReference>
<dbReference type="AlphaFoldDB" id="T0ZHI5"/>
<evidence type="ECO:0000256" key="3">
    <source>
        <dbReference type="ARBA" id="ARBA00022618"/>
    </source>
</evidence>
<dbReference type="GO" id="GO:0005886">
    <property type="term" value="C:plasma membrane"/>
    <property type="evidence" value="ECO:0007669"/>
    <property type="project" value="TreeGrafter"/>
</dbReference>
<keyword evidence="1" id="KW-1003">Cell membrane</keyword>
<feature type="domain" description="ZipA C-terminal FtsZ-binding" evidence="8">
    <location>
        <begin position="1"/>
        <end position="103"/>
    </location>
</feature>
<organism evidence="9">
    <name type="scientific">mine drainage metagenome</name>
    <dbReference type="NCBI Taxonomy" id="410659"/>
    <lineage>
        <taxon>unclassified sequences</taxon>
        <taxon>metagenomes</taxon>
        <taxon>ecological metagenomes</taxon>
    </lineage>
</organism>
<name>T0ZHI5_9ZZZZ</name>
<protein>
    <submittedName>
        <fullName evidence="9">Cell division protein ZipA</fullName>
    </submittedName>
</protein>
<keyword evidence="4" id="KW-0812">Transmembrane</keyword>
<dbReference type="InterPro" id="IPR007449">
    <property type="entry name" value="ZipA_FtsZ-bd_C"/>
</dbReference>
<evidence type="ECO:0000259" key="8">
    <source>
        <dbReference type="SMART" id="SM00771"/>
    </source>
</evidence>
<evidence type="ECO:0000256" key="5">
    <source>
        <dbReference type="ARBA" id="ARBA00022989"/>
    </source>
</evidence>
<comment type="caution">
    <text evidence="9">The sequence shown here is derived from an EMBL/GenBank/DDBJ whole genome shotgun (WGS) entry which is preliminary data.</text>
</comment>
<evidence type="ECO:0000256" key="2">
    <source>
        <dbReference type="ARBA" id="ARBA00022519"/>
    </source>
</evidence>
<evidence type="ECO:0000313" key="9">
    <source>
        <dbReference type="EMBL" id="EQD44128.1"/>
    </source>
</evidence>
<sequence length="113" mass="12045">LAAEGFLLGEFDIFHKPDETHRAVVSVASLTRPGTFDLDTMDSQRYAGLSLFVVLPGPSPVQQAFDELVDVALNLCERLQGELQDARGEALTDESIGLLRESLLTGAGGEAAS</sequence>
<evidence type="ECO:0000256" key="4">
    <source>
        <dbReference type="ARBA" id="ARBA00022692"/>
    </source>
</evidence>
<dbReference type="SMART" id="SM00771">
    <property type="entry name" value="ZipA_C"/>
    <property type="match status" value="1"/>
</dbReference>
<dbReference type="EMBL" id="AUZZ01007012">
    <property type="protein sequence ID" value="EQD44128.1"/>
    <property type="molecule type" value="Genomic_DNA"/>
</dbReference>
<dbReference type="GO" id="GO:0032153">
    <property type="term" value="C:cell division site"/>
    <property type="evidence" value="ECO:0007669"/>
    <property type="project" value="TreeGrafter"/>
</dbReference>
<dbReference type="PANTHER" id="PTHR38685">
    <property type="entry name" value="CELL DIVISION PROTEIN ZIPA"/>
    <property type="match status" value="1"/>
</dbReference>
<dbReference type="InterPro" id="IPR011919">
    <property type="entry name" value="Cell_div_ZipA"/>
</dbReference>
<keyword evidence="3 9" id="KW-0132">Cell division</keyword>
<evidence type="ECO:0000256" key="7">
    <source>
        <dbReference type="ARBA" id="ARBA00023306"/>
    </source>
</evidence>
<keyword evidence="5" id="KW-1133">Transmembrane helix</keyword>
<keyword evidence="7" id="KW-0131">Cell cycle</keyword>
<accession>T0ZHI5</accession>
<evidence type="ECO:0000256" key="6">
    <source>
        <dbReference type="ARBA" id="ARBA00023136"/>
    </source>
</evidence>